<proteinExistence type="predicted"/>
<gene>
    <name evidence="4" type="ORF">CVV65_09765</name>
</gene>
<evidence type="ECO:0000256" key="1">
    <source>
        <dbReference type="ARBA" id="ARBA00022679"/>
    </source>
</evidence>
<protein>
    <submittedName>
        <fullName evidence="4">1-acyl-sn-glycerol-3-phosphate acyltransferase</fullName>
    </submittedName>
</protein>
<accession>A0A2K8N775</accession>
<dbReference type="GO" id="GO:0006654">
    <property type="term" value="P:phosphatidic acid biosynthetic process"/>
    <property type="evidence" value="ECO:0007669"/>
    <property type="project" value="TreeGrafter"/>
</dbReference>
<name>A0A2K8N775_9BACL</name>
<evidence type="ECO:0000313" key="5">
    <source>
        <dbReference type="Proteomes" id="UP000231932"/>
    </source>
</evidence>
<dbReference type="EMBL" id="CP024955">
    <property type="protein sequence ID" value="ATY85176.1"/>
    <property type="molecule type" value="Genomic_DNA"/>
</dbReference>
<sequence>MNTVYWLLKWLVRLVFRGIFRISVSGVEQIPYEGAVIVAANHPTWLDPILLGAYLPRKPYFIAKAEVFRYRVFNPLIRYLGGFPVHRGMPDIRAIRHSLRLLQEGKVLAIFIEGSRTFKAGPSPKPGVGMLAVKSGAPIVPVAIQGPCGLFSRIRIRVGRPIRPATDSYADIAQLVMAEIRRLASSA</sequence>
<dbReference type="CDD" id="cd07989">
    <property type="entry name" value="LPLAT_AGPAT-like"/>
    <property type="match status" value="1"/>
</dbReference>
<keyword evidence="5" id="KW-1185">Reference proteome</keyword>
<keyword evidence="2 4" id="KW-0012">Acyltransferase</keyword>
<dbReference type="GO" id="GO:0003841">
    <property type="term" value="F:1-acylglycerol-3-phosphate O-acyltransferase activity"/>
    <property type="evidence" value="ECO:0007669"/>
    <property type="project" value="TreeGrafter"/>
</dbReference>
<reference evidence="5" key="1">
    <citation type="submission" date="2017-11" db="EMBL/GenBank/DDBJ databases">
        <title>Complete Genome Sequence of Kyrpidia sp. Strain EA-1, a thermophilic, hydrogen-oxidizing Bacterium, isolated from the Azores.</title>
        <authorList>
            <person name="Reiner J.E."/>
            <person name="Lapp C.J."/>
            <person name="Bunk B."/>
            <person name="Gescher J."/>
        </authorList>
    </citation>
    <scope>NUCLEOTIDE SEQUENCE [LARGE SCALE GENOMIC DNA]</scope>
    <source>
        <strain evidence="5">EA-1</strain>
    </source>
</reference>
<feature type="domain" description="Phospholipid/glycerol acyltransferase" evidence="3">
    <location>
        <begin position="36"/>
        <end position="147"/>
    </location>
</feature>
<dbReference type="Proteomes" id="UP000231932">
    <property type="component" value="Chromosome"/>
</dbReference>
<dbReference type="AlphaFoldDB" id="A0A2K8N775"/>
<dbReference type="SUPFAM" id="SSF69593">
    <property type="entry name" value="Glycerol-3-phosphate (1)-acyltransferase"/>
    <property type="match status" value="1"/>
</dbReference>
<dbReference type="InterPro" id="IPR002123">
    <property type="entry name" value="Plipid/glycerol_acylTrfase"/>
</dbReference>
<dbReference type="KEGG" id="kyr:CVV65_09765"/>
<dbReference type="Pfam" id="PF01553">
    <property type="entry name" value="Acyltransferase"/>
    <property type="match status" value="1"/>
</dbReference>
<keyword evidence="1 4" id="KW-0808">Transferase</keyword>
<organism evidence="4 5">
    <name type="scientific">Kyrpidia spormannii</name>
    <dbReference type="NCBI Taxonomy" id="2055160"/>
    <lineage>
        <taxon>Bacteria</taxon>
        <taxon>Bacillati</taxon>
        <taxon>Bacillota</taxon>
        <taxon>Bacilli</taxon>
        <taxon>Bacillales</taxon>
        <taxon>Alicyclobacillaceae</taxon>
        <taxon>Kyrpidia</taxon>
    </lineage>
</organism>
<dbReference type="PANTHER" id="PTHR10434">
    <property type="entry name" value="1-ACYL-SN-GLYCEROL-3-PHOSPHATE ACYLTRANSFERASE"/>
    <property type="match status" value="1"/>
</dbReference>
<evidence type="ECO:0000256" key="2">
    <source>
        <dbReference type="ARBA" id="ARBA00023315"/>
    </source>
</evidence>
<dbReference type="SMART" id="SM00563">
    <property type="entry name" value="PlsC"/>
    <property type="match status" value="1"/>
</dbReference>
<evidence type="ECO:0000259" key="3">
    <source>
        <dbReference type="SMART" id="SM00563"/>
    </source>
</evidence>
<evidence type="ECO:0000313" key="4">
    <source>
        <dbReference type="EMBL" id="ATY85176.1"/>
    </source>
</evidence>
<dbReference type="PANTHER" id="PTHR10434:SF11">
    <property type="entry name" value="1-ACYL-SN-GLYCEROL-3-PHOSPHATE ACYLTRANSFERASE"/>
    <property type="match status" value="1"/>
</dbReference>